<organism evidence="4 5">
    <name type="scientific">Bacillus songklensis</name>
    <dbReference type="NCBI Taxonomy" id="1069116"/>
    <lineage>
        <taxon>Bacteria</taxon>
        <taxon>Bacillati</taxon>
        <taxon>Bacillota</taxon>
        <taxon>Bacilli</taxon>
        <taxon>Bacillales</taxon>
        <taxon>Bacillaceae</taxon>
        <taxon>Bacillus</taxon>
    </lineage>
</organism>
<evidence type="ECO:0000256" key="2">
    <source>
        <dbReference type="RuleBase" id="RU003616"/>
    </source>
</evidence>
<dbReference type="InterPro" id="IPR002068">
    <property type="entry name" value="A-crystallin/Hsp20_dom"/>
</dbReference>
<dbReference type="Pfam" id="PF00011">
    <property type="entry name" value="HSP20"/>
    <property type="match status" value="1"/>
</dbReference>
<sequence length="146" mass="17218">MALIPFESFRNLENVKREFDRFFTDFPVTNRGLEDHFWGLRVDVHETENEVIATCDIPGLEKKEDVHIDIENHTLRISGTINRSNETKEGRMHRQERFVGHFNRTISLPSQVSEEDVKASYKNGVLEVRIPKLRNDNKKRIDVEFH</sequence>
<dbReference type="PROSITE" id="PS01031">
    <property type="entry name" value="SHSP"/>
    <property type="match status" value="1"/>
</dbReference>
<accession>A0ABV8B762</accession>
<reference evidence="5" key="1">
    <citation type="journal article" date="2019" name="Int. J. Syst. Evol. Microbiol.">
        <title>The Global Catalogue of Microorganisms (GCM) 10K type strain sequencing project: providing services to taxonomists for standard genome sequencing and annotation.</title>
        <authorList>
            <consortium name="The Broad Institute Genomics Platform"/>
            <consortium name="The Broad Institute Genome Sequencing Center for Infectious Disease"/>
            <person name="Wu L."/>
            <person name="Ma J."/>
        </authorList>
    </citation>
    <scope>NUCLEOTIDE SEQUENCE [LARGE SCALE GENOMIC DNA]</scope>
    <source>
        <strain evidence="5">CCUG 61889</strain>
    </source>
</reference>
<evidence type="ECO:0000313" key="4">
    <source>
        <dbReference type="EMBL" id="MFC3885725.1"/>
    </source>
</evidence>
<comment type="caution">
    <text evidence="4">The sequence shown here is derived from an EMBL/GenBank/DDBJ whole genome shotgun (WGS) entry which is preliminary data.</text>
</comment>
<evidence type="ECO:0000313" key="5">
    <source>
        <dbReference type="Proteomes" id="UP001595752"/>
    </source>
</evidence>
<proteinExistence type="inferred from homology"/>
<dbReference type="PANTHER" id="PTHR11527">
    <property type="entry name" value="HEAT-SHOCK PROTEIN 20 FAMILY MEMBER"/>
    <property type="match status" value="1"/>
</dbReference>
<protein>
    <submittedName>
        <fullName evidence="4">Hsp20/alpha crystallin family protein</fullName>
    </submittedName>
</protein>
<evidence type="ECO:0000259" key="3">
    <source>
        <dbReference type="PROSITE" id="PS01031"/>
    </source>
</evidence>
<evidence type="ECO:0000256" key="1">
    <source>
        <dbReference type="PROSITE-ProRule" id="PRU00285"/>
    </source>
</evidence>
<gene>
    <name evidence="4" type="ORF">ACFOU2_20510</name>
</gene>
<dbReference type="Gene3D" id="2.60.40.790">
    <property type="match status" value="1"/>
</dbReference>
<dbReference type="RefSeq" id="WP_377918118.1">
    <property type="nucleotide sequence ID" value="NZ_JBHRZT010000072.1"/>
</dbReference>
<dbReference type="CDD" id="cd06464">
    <property type="entry name" value="ACD_sHsps-like"/>
    <property type="match status" value="1"/>
</dbReference>
<name>A0ABV8B762_9BACI</name>
<dbReference type="InterPro" id="IPR031107">
    <property type="entry name" value="Small_HSP"/>
</dbReference>
<comment type="similarity">
    <text evidence="1 2">Belongs to the small heat shock protein (HSP20) family.</text>
</comment>
<feature type="domain" description="SHSP" evidence="3">
    <location>
        <begin position="33"/>
        <end position="146"/>
    </location>
</feature>
<dbReference type="Proteomes" id="UP001595752">
    <property type="component" value="Unassembled WGS sequence"/>
</dbReference>
<dbReference type="SUPFAM" id="SSF49764">
    <property type="entry name" value="HSP20-like chaperones"/>
    <property type="match status" value="1"/>
</dbReference>
<dbReference type="EMBL" id="JBHRZT010000072">
    <property type="protein sequence ID" value="MFC3885725.1"/>
    <property type="molecule type" value="Genomic_DNA"/>
</dbReference>
<dbReference type="InterPro" id="IPR008978">
    <property type="entry name" value="HSP20-like_chaperone"/>
</dbReference>
<keyword evidence="5" id="KW-1185">Reference proteome</keyword>